<proteinExistence type="predicted"/>
<dbReference type="STRING" id="1325564.NSJP_3546"/>
<name>A0A1W1IAB8_9BACT</name>
<keyword evidence="2" id="KW-1185">Reference proteome</keyword>
<organism evidence="1 2">
    <name type="scientific">Nitrospira japonica</name>
    <dbReference type="NCBI Taxonomy" id="1325564"/>
    <lineage>
        <taxon>Bacteria</taxon>
        <taxon>Pseudomonadati</taxon>
        <taxon>Nitrospirota</taxon>
        <taxon>Nitrospiria</taxon>
        <taxon>Nitrospirales</taxon>
        <taxon>Nitrospiraceae</taxon>
        <taxon>Nitrospira</taxon>
    </lineage>
</organism>
<sequence length="64" mass="7066">MMKLSEHPALILHGILEAHPDLREGEEIDLDIIGLVVQCCEPEPPRRNTFDCAENGAFAGPVRT</sequence>
<dbReference type="KEGG" id="nja:NSJP_3546"/>
<evidence type="ECO:0000313" key="2">
    <source>
        <dbReference type="Proteomes" id="UP000192042"/>
    </source>
</evidence>
<dbReference type="AlphaFoldDB" id="A0A1W1IAB8"/>
<evidence type="ECO:0000313" key="1">
    <source>
        <dbReference type="EMBL" id="SLM49713.1"/>
    </source>
</evidence>
<accession>A0A1W1IAB8</accession>
<gene>
    <name evidence="1" type="ORF">NSJP_3546</name>
</gene>
<dbReference type="EMBL" id="LT828648">
    <property type="protein sequence ID" value="SLM49713.1"/>
    <property type="molecule type" value="Genomic_DNA"/>
</dbReference>
<dbReference type="Proteomes" id="UP000192042">
    <property type="component" value="Chromosome I"/>
</dbReference>
<protein>
    <submittedName>
        <fullName evidence="1">Uncharacterized protein</fullName>
    </submittedName>
</protein>
<reference evidence="1 2" key="1">
    <citation type="submission" date="2017-03" db="EMBL/GenBank/DDBJ databases">
        <authorList>
            <person name="Afonso C.L."/>
            <person name="Miller P.J."/>
            <person name="Scott M.A."/>
            <person name="Spackman E."/>
            <person name="Goraichik I."/>
            <person name="Dimitrov K.M."/>
            <person name="Suarez D.L."/>
            <person name="Swayne D.E."/>
        </authorList>
    </citation>
    <scope>NUCLEOTIDE SEQUENCE [LARGE SCALE GENOMIC DNA]</scope>
    <source>
        <strain evidence="1">Genome sequencing of Nitrospira japonica strain NJ11</strain>
    </source>
</reference>